<keyword evidence="1" id="KW-0614">Plasmid</keyword>
<dbReference type="AlphaFoldDB" id="A0A1G8FCC5"/>
<name>A0A1G8FCC5_ANETH</name>
<proteinExistence type="predicted"/>
<geneLocation type="plasmid" evidence="1 4">
    <name>pAT1</name>
</geneLocation>
<dbReference type="Proteomes" id="UP000198956">
    <property type="component" value="Unassembled WGS sequence"/>
</dbReference>
<reference evidence="1 4" key="2">
    <citation type="submission" date="2021-08" db="EMBL/GenBank/DDBJ databases">
        <title>Complete genome sequence of the strain Aneurinibacillus thermoaerophilus CCM 8960.</title>
        <authorList>
            <person name="Musilova J."/>
            <person name="Kourilova X."/>
            <person name="Pernicova I."/>
            <person name="Bezdicek M."/>
            <person name="Lengerova M."/>
            <person name="Obruca S."/>
            <person name="Sedlar K."/>
        </authorList>
    </citation>
    <scope>NUCLEOTIDE SEQUENCE [LARGE SCALE GENOMIC DNA]</scope>
    <source>
        <strain evidence="1 4">CCM 8960</strain>
        <plasmid evidence="1 4">pAT1</plasmid>
    </source>
</reference>
<evidence type="ECO:0000313" key="2">
    <source>
        <dbReference type="EMBL" id="SDH79753.1"/>
    </source>
</evidence>
<dbReference type="SUPFAM" id="SSF160719">
    <property type="entry name" value="gpW/gp25-like"/>
    <property type="match status" value="1"/>
</dbReference>
<dbReference type="RefSeq" id="WP_091261491.1">
    <property type="nucleotide sequence ID" value="NZ_CP080765.1"/>
</dbReference>
<dbReference type="GeneID" id="97143437"/>
<sequence>MNEPNENEVYTGTDIFYDVKKRDIQFVGNEIATMSQIENIRNQLYLRLLCEKGELIYYPEYGTNLYRMLSKSMTPAQIQKIEGEVRDTIMQDPRVDNVQSVTVEVGKDDVVIITARVTVQDITFDLVLEEAT</sequence>
<reference evidence="2 3" key="1">
    <citation type="submission" date="2016-10" db="EMBL/GenBank/DDBJ databases">
        <authorList>
            <person name="de Groot N.N."/>
        </authorList>
    </citation>
    <scope>NUCLEOTIDE SEQUENCE [LARGE SCALE GENOMIC DNA]</scope>
    <source>
        <strain evidence="2 3">L 420-91</strain>
    </source>
</reference>
<dbReference type="Gene3D" id="3.10.450.40">
    <property type="match status" value="1"/>
</dbReference>
<dbReference type="OrthoDB" id="2679780at2"/>
<dbReference type="EMBL" id="FNDE01000062">
    <property type="protein sequence ID" value="SDH79753.1"/>
    <property type="molecule type" value="Genomic_DNA"/>
</dbReference>
<keyword evidence="4" id="KW-1185">Reference proteome</keyword>
<gene>
    <name evidence="1" type="ORF">K3F53_18820</name>
    <name evidence="2" type="ORF">SAMN04489735_10625</name>
</gene>
<dbReference type="EMBL" id="CP080765">
    <property type="protein sequence ID" value="QYY44789.1"/>
    <property type="molecule type" value="Genomic_DNA"/>
</dbReference>
<evidence type="ECO:0000313" key="1">
    <source>
        <dbReference type="EMBL" id="QYY44789.1"/>
    </source>
</evidence>
<organism evidence="2 3">
    <name type="scientific">Aneurinibacillus thermoaerophilus</name>
    <dbReference type="NCBI Taxonomy" id="143495"/>
    <lineage>
        <taxon>Bacteria</taxon>
        <taxon>Bacillati</taxon>
        <taxon>Bacillota</taxon>
        <taxon>Bacilli</taxon>
        <taxon>Bacillales</taxon>
        <taxon>Paenibacillaceae</taxon>
        <taxon>Aneurinibacillus group</taxon>
        <taxon>Aneurinibacillus</taxon>
    </lineage>
</organism>
<accession>A0A1G8FCC5</accession>
<dbReference type="Pfam" id="PF10934">
    <property type="entry name" value="Sheath_initiator"/>
    <property type="match status" value="1"/>
</dbReference>
<protein>
    <submittedName>
        <fullName evidence="1">DUF2634 domain-containing protein</fullName>
    </submittedName>
    <submittedName>
        <fullName evidence="2">Phage baseplate assembly protein W</fullName>
    </submittedName>
</protein>
<evidence type="ECO:0000313" key="4">
    <source>
        <dbReference type="Proteomes" id="UP000826616"/>
    </source>
</evidence>
<dbReference type="Proteomes" id="UP000826616">
    <property type="component" value="Plasmid pAT1"/>
</dbReference>
<dbReference type="InterPro" id="IPR020288">
    <property type="entry name" value="Sheath_initiator"/>
</dbReference>
<evidence type="ECO:0000313" key="3">
    <source>
        <dbReference type="Proteomes" id="UP000198956"/>
    </source>
</evidence>